<evidence type="ECO:0000313" key="2">
    <source>
        <dbReference type="EMBL" id="KYH34747.1"/>
    </source>
</evidence>
<reference evidence="2 3" key="1">
    <citation type="submission" date="2016-02" db="EMBL/GenBank/DDBJ databases">
        <title>Genome sequence of Clostridium tepidiprofundi DSM 19306.</title>
        <authorList>
            <person name="Poehlein A."/>
            <person name="Daniel R."/>
        </authorList>
    </citation>
    <scope>NUCLEOTIDE SEQUENCE [LARGE SCALE GENOMIC DNA]</scope>
    <source>
        <strain evidence="2 3">DSM 19306</strain>
    </source>
</reference>
<dbReference type="SMART" id="SM00849">
    <property type="entry name" value="Lactamase_B"/>
    <property type="match status" value="1"/>
</dbReference>
<dbReference type="OrthoDB" id="9761531at2"/>
<dbReference type="PANTHER" id="PTHR30619:SF7">
    <property type="entry name" value="BETA-LACTAMASE DOMAIN PROTEIN"/>
    <property type="match status" value="1"/>
</dbReference>
<proteinExistence type="predicted"/>
<dbReference type="PATRIC" id="fig|1121338.3.peg.1380"/>
<dbReference type="Proteomes" id="UP000075531">
    <property type="component" value="Unassembled WGS sequence"/>
</dbReference>
<evidence type="ECO:0000313" key="3">
    <source>
        <dbReference type="Proteomes" id="UP000075531"/>
    </source>
</evidence>
<gene>
    <name evidence="2" type="primary">rbn_1</name>
    <name evidence="2" type="ORF">CLTEP_13460</name>
</gene>
<evidence type="ECO:0000259" key="1">
    <source>
        <dbReference type="SMART" id="SM00849"/>
    </source>
</evidence>
<dbReference type="AlphaFoldDB" id="A0A151B513"/>
<dbReference type="EC" id="3.1.26.11" evidence="2"/>
<dbReference type="RefSeq" id="WP_066824367.1">
    <property type="nucleotide sequence ID" value="NZ_LTBA01000011.1"/>
</dbReference>
<dbReference type="Pfam" id="PF00753">
    <property type="entry name" value="Lactamase_B"/>
    <property type="match status" value="1"/>
</dbReference>
<dbReference type="InterPro" id="IPR036866">
    <property type="entry name" value="RibonucZ/Hydroxyglut_hydro"/>
</dbReference>
<comment type="caution">
    <text evidence="2">The sequence shown here is derived from an EMBL/GenBank/DDBJ whole genome shotgun (WGS) entry which is preliminary data.</text>
</comment>
<protein>
    <submittedName>
        <fullName evidence="2">Ribonuclease BN</fullName>
        <ecNumber evidence="2">3.1.26.11</ecNumber>
    </submittedName>
</protein>
<organism evidence="2 3">
    <name type="scientific">Clostridium tepidiprofundi DSM 19306</name>
    <dbReference type="NCBI Taxonomy" id="1121338"/>
    <lineage>
        <taxon>Bacteria</taxon>
        <taxon>Bacillati</taxon>
        <taxon>Bacillota</taxon>
        <taxon>Clostridia</taxon>
        <taxon>Eubacteriales</taxon>
        <taxon>Clostridiaceae</taxon>
        <taxon>Clostridium</taxon>
    </lineage>
</organism>
<dbReference type="GO" id="GO:0042781">
    <property type="term" value="F:3'-tRNA processing endoribonuclease activity"/>
    <property type="evidence" value="ECO:0007669"/>
    <property type="project" value="UniProtKB-EC"/>
</dbReference>
<name>A0A151B513_9CLOT</name>
<dbReference type="Gene3D" id="3.60.15.10">
    <property type="entry name" value="Ribonuclease Z/Hydroxyacylglutathione hydrolase-like"/>
    <property type="match status" value="1"/>
</dbReference>
<dbReference type="EMBL" id="LTBA01000011">
    <property type="protein sequence ID" value="KYH34747.1"/>
    <property type="molecule type" value="Genomic_DNA"/>
</dbReference>
<feature type="domain" description="Metallo-beta-lactamase" evidence="1">
    <location>
        <begin position="56"/>
        <end position="250"/>
    </location>
</feature>
<dbReference type="SUPFAM" id="SSF56281">
    <property type="entry name" value="Metallo-hydrolase/oxidoreductase"/>
    <property type="match status" value="1"/>
</dbReference>
<dbReference type="PANTHER" id="PTHR30619">
    <property type="entry name" value="DNA INTERNALIZATION/COMPETENCE PROTEIN COMEC/REC2"/>
    <property type="match status" value="1"/>
</dbReference>
<dbReference type="CDD" id="cd07731">
    <property type="entry name" value="ComA-like_MBL-fold"/>
    <property type="match status" value="1"/>
</dbReference>
<dbReference type="InterPro" id="IPR035681">
    <property type="entry name" value="ComA-like_MBL"/>
</dbReference>
<dbReference type="InterPro" id="IPR052159">
    <property type="entry name" value="Competence_DNA_uptake"/>
</dbReference>
<keyword evidence="3" id="KW-1185">Reference proteome</keyword>
<accession>A0A151B513</accession>
<keyword evidence="2" id="KW-0378">Hydrolase</keyword>
<sequence>MSSHKKHSITLILIAILVIMSSTYKFLFNRTNNSINVLNNANLNDKLIVHYIDIGEGDCELIQMNNKFMLIDAGSGKYKNRVCNYLKSLGVKKIDYIIATHPHEDHIGGMYKIIDSFDIGTFIAPKVTTSTNTFKKMLVALKKKKLSIKTAKGGMIFQLDNNVKCEIVAPNSKKYEKLNDYSVVLKVTYKNSSFLFTGDAEKTSEKEILSKGYNIRSDVLKVGHHGSNTSSTQSFLKAVNPKIAVISCGKGNEYGHPHKNVLKRLNSIGCKIFRTDLDGTIILISDGKSIFKLKNHN</sequence>
<dbReference type="InterPro" id="IPR001279">
    <property type="entry name" value="Metallo-B-lactamas"/>
</dbReference>